<sequence length="382" mass="44646">MVIFVHEFDVLKGNTLVWTNGDAKTLEGLEYTVLPSGIHLRNTDTVYFKLDGKPGLAVFKQNTMELEASQHHIDRSKVRMFSFGTIFDHPMDYEQLSLYEGGMKDALERWWKDQDYSVLEEWDEKQNGDDTSNFDFNGTCLTIGPIVLQLWRCALLQERILILNKGVEVKKCNQLCHLLTKMASLEGGTYCNAMTITMLNADQFKSFEAWCATTSDEILIYDTDLFDKLVIWDPNGIHLRDSMKEIKCNEVDFTVFKSLTSDDLSTFNYQYESSIIWSKLIIDGLFMLFTGNLYKPWYHLELAPIEHPDFVQYFSERTHDIYQRLKAIVELFPTQDSIYQNANILIDLRLDYFNDTDFIRQLSQHWFEKPVIPSYIDLSFLF</sequence>
<dbReference type="Pfam" id="PF09804">
    <property type="entry name" value="DENND11"/>
    <property type="match status" value="2"/>
</dbReference>
<keyword evidence="2" id="KW-1185">Reference proteome</keyword>
<evidence type="ECO:0000313" key="1">
    <source>
        <dbReference type="EMBL" id="CAG99383.1"/>
    </source>
</evidence>
<dbReference type="PaxDb" id="284590-Q6CP43"/>
<gene>
    <name evidence="1" type="ORF">KLLA0_E07701g</name>
</gene>
<proteinExistence type="predicted"/>
<dbReference type="Proteomes" id="UP000000598">
    <property type="component" value="Chromosome E"/>
</dbReference>
<organism evidence="1 2">
    <name type="scientific">Kluyveromyces lactis (strain ATCC 8585 / CBS 2359 / DSM 70799 / NBRC 1267 / NRRL Y-1140 / WM37)</name>
    <name type="common">Yeast</name>
    <name type="synonym">Candida sphaerica</name>
    <dbReference type="NCBI Taxonomy" id="284590"/>
    <lineage>
        <taxon>Eukaryota</taxon>
        <taxon>Fungi</taxon>
        <taxon>Dikarya</taxon>
        <taxon>Ascomycota</taxon>
        <taxon>Saccharomycotina</taxon>
        <taxon>Saccharomycetes</taxon>
        <taxon>Saccharomycetales</taxon>
        <taxon>Saccharomycetaceae</taxon>
        <taxon>Kluyveromyces</taxon>
    </lineage>
</organism>
<name>Q6CP43_KLULA</name>
<accession>Q6CP43</accession>
<dbReference type="STRING" id="284590.Q6CP43"/>
<dbReference type="InParanoid" id="Q6CP43"/>
<dbReference type="PANTHER" id="PTHR28153">
    <property type="entry name" value="PROTEIN, PUTATIVE-RELATED"/>
    <property type="match status" value="1"/>
</dbReference>
<dbReference type="GO" id="GO:0005811">
    <property type="term" value="C:lipid droplet"/>
    <property type="evidence" value="ECO:0007669"/>
    <property type="project" value="TreeGrafter"/>
</dbReference>
<dbReference type="InterPro" id="IPR053056">
    <property type="entry name" value="Lipid_Metab_Assoc_Protein"/>
</dbReference>
<protein>
    <submittedName>
        <fullName evidence="1">KLLA0E07701p</fullName>
    </submittedName>
</protein>
<dbReference type="AlphaFoldDB" id="Q6CP43"/>
<dbReference type="FunCoup" id="Q6CP43">
    <property type="interactions" value="42"/>
</dbReference>
<dbReference type="PANTHER" id="PTHR28153:SF1">
    <property type="entry name" value="DUF4484 DOMAIN-CONTAINING PROTEIN"/>
    <property type="match status" value="1"/>
</dbReference>
<dbReference type="EMBL" id="CR382125">
    <property type="protein sequence ID" value="CAG99383.1"/>
    <property type="molecule type" value="Genomic_DNA"/>
</dbReference>
<reference evidence="1 2" key="1">
    <citation type="journal article" date="2004" name="Nature">
        <title>Genome evolution in yeasts.</title>
        <authorList>
            <consortium name="Genolevures"/>
            <person name="Dujon B."/>
            <person name="Sherman D."/>
            <person name="Fischer G."/>
            <person name="Durrens P."/>
            <person name="Casaregola S."/>
            <person name="Lafontaine I."/>
            <person name="de Montigny J."/>
            <person name="Marck C."/>
            <person name="Neuveglise C."/>
            <person name="Talla E."/>
            <person name="Goffard N."/>
            <person name="Frangeul L."/>
            <person name="Aigle M."/>
            <person name="Anthouard V."/>
            <person name="Babour A."/>
            <person name="Barbe V."/>
            <person name="Barnay S."/>
            <person name="Blanchin S."/>
            <person name="Beckerich J.M."/>
            <person name="Beyne E."/>
            <person name="Bleykasten C."/>
            <person name="Boisrame A."/>
            <person name="Boyer J."/>
            <person name="Cattolico L."/>
            <person name="Confanioleri F."/>
            <person name="de Daruvar A."/>
            <person name="Despons L."/>
            <person name="Fabre E."/>
            <person name="Fairhead C."/>
            <person name="Ferry-Dumazet H."/>
            <person name="Groppi A."/>
            <person name="Hantraye F."/>
            <person name="Hennequin C."/>
            <person name="Jauniaux N."/>
            <person name="Joyet P."/>
            <person name="Kachouri R."/>
            <person name="Kerrest A."/>
            <person name="Koszul R."/>
            <person name="Lemaire M."/>
            <person name="Lesur I."/>
            <person name="Ma L."/>
            <person name="Muller H."/>
            <person name="Nicaud J.M."/>
            <person name="Nikolski M."/>
            <person name="Oztas S."/>
            <person name="Ozier-Kalogeropoulos O."/>
            <person name="Pellenz S."/>
            <person name="Potier S."/>
            <person name="Richard G.F."/>
            <person name="Straub M.L."/>
            <person name="Suleau A."/>
            <person name="Swennene D."/>
            <person name="Tekaia F."/>
            <person name="Wesolowski-Louvel M."/>
            <person name="Westhof E."/>
            <person name="Wirth B."/>
            <person name="Zeniou-Meyer M."/>
            <person name="Zivanovic I."/>
            <person name="Bolotin-Fukuhara M."/>
            <person name="Thierry A."/>
            <person name="Bouchier C."/>
            <person name="Caudron B."/>
            <person name="Scarpelli C."/>
            <person name="Gaillardin C."/>
            <person name="Weissenbach J."/>
            <person name="Wincker P."/>
            <person name="Souciet J.L."/>
        </authorList>
    </citation>
    <scope>NUCLEOTIDE SEQUENCE [LARGE SCALE GENOMIC DNA]</scope>
    <source>
        <strain evidence="2">ATCC 8585 / CBS 2359 / DSM 70799 / NBRC 1267 / NRRL Y-1140 / WM37</strain>
    </source>
</reference>
<evidence type="ECO:0000313" key="2">
    <source>
        <dbReference type="Proteomes" id="UP000000598"/>
    </source>
</evidence>
<dbReference type="KEGG" id="kla:KLLA0_E07701g"/>
<dbReference type="InterPro" id="IPR018626">
    <property type="entry name" value="LCHN/Anr2"/>
</dbReference>
<dbReference type="HOGENOM" id="CLU_019791_1_1_1"/>
<dbReference type="eggNOG" id="KOG4704">
    <property type="taxonomic scope" value="Eukaryota"/>
</dbReference>